<comment type="caution">
    <text evidence="6">The sequence shown here is derived from an EMBL/GenBank/DDBJ whole genome shotgun (WGS) entry which is preliminary data.</text>
</comment>
<dbReference type="GO" id="GO:0046872">
    <property type="term" value="F:metal ion binding"/>
    <property type="evidence" value="ECO:0007669"/>
    <property type="project" value="UniProtKB-KW"/>
</dbReference>
<keyword evidence="4" id="KW-0560">Oxidoreductase</keyword>
<dbReference type="GO" id="GO:0031418">
    <property type="term" value="F:L-ascorbic acid binding"/>
    <property type="evidence" value="ECO:0007669"/>
    <property type="project" value="UniProtKB-KW"/>
</dbReference>
<proteinExistence type="inferred from homology"/>
<evidence type="ECO:0000313" key="7">
    <source>
        <dbReference type="Proteomes" id="UP001314170"/>
    </source>
</evidence>
<keyword evidence="2" id="KW-0847">Vitamin C</keyword>
<dbReference type="PANTHER" id="PTHR47991">
    <property type="entry name" value="OXOGLUTARATE/IRON-DEPENDENT DIOXYGENASE"/>
    <property type="match status" value="1"/>
</dbReference>
<evidence type="ECO:0000256" key="1">
    <source>
        <dbReference type="ARBA" id="ARBA00022723"/>
    </source>
</evidence>
<organism evidence="6 7">
    <name type="scientific">Dovyalis caffra</name>
    <dbReference type="NCBI Taxonomy" id="77055"/>
    <lineage>
        <taxon>Eukaryota</taxon>
        <taxon>Viridiplantae</taxon>
        <taxon>Streptophyta</taxon>
        <taxon>Embryophyta</taxon>
        <taxon>Tracheophyta</taxon>
        <taxon>Spermatophyta</taxon>
        <taxon>Magnoliopsida</taxon>
        <taxon>eudicotyledons</taxon>
        <taxon>Gunneridae</taxon>
        <taxon>Pentapetalae</taxon>
        <taxon>rosids</taxon>
        <taxon>fabids</taxon>
        <taxon>Malpighiales</taxon>
        <taxon>Salicaceae</taxon>
        <taxon>Flacourtieae</taxon>
        <taxon>Dovyalis</taxon>
    </lineage>
</organism>
<dbReference type="InterPro" id="IPR027443">
    <property type="entry name" value="IPNS-like_sf"/>
</dbReference>
<dbReference type="Proteomes" id="UP001314170">
    <property type="component" value="Unassembled WGS sequence"/>
</dbReference>
<dbReference type="SUPFAM" id="SSF51197">
    <property type="entry name" value="Clavaminate synthase-like"/>
    <property type="match status" value="1"/>
</dbReference>
<dbReference type="EMBL" id="CAWUPB010001173">
    <property type="protein sequence ID" value="CAK7346428.1"/>
    <property type="molecule type" value="Genomic_DNA"/>
</dbReference>
<dbReference type="Gene3D" id="2.60.120.330">
    <property type="entry name" value="B-lactam Antibiotic, Isopenicillin N Synthase, Chain"/>
    <property type="match status" value="2"/>
</dbReference>
<evidence type="ECO:0000313" key="6">
    <source>
        <dbReference type="EMBL" id="CAK7346428.1"/>
    </source>
</evidence>
<dbReference type="PROSITE" id="PS51471">
    <property type="entry name" value="FE2OG_OXY"/>
    <property type="match status" value="1"/>
</dbReference>
<gene>
    <name evidence="6" type="ORF">DCAF_LOCUS19104</name>
</gene>
<evidence type="ECO:0000256" key="3">
    <source>
        <dbReference type="ARBA" id="ARBA00023004"/>
    </source>
</evidence>
<name>A0AAV1S7X4_9ROSI</name>
<comment type="similarity">
    <text evidence="4">Belongs to the iron/ascorbate-dependent oxidoreductase family.</text>
</comment>
<dbReference type="Pfam" id="PF03171">
    <property type="entry name" value="2OG-FeII_Oxy"/>
    <property type="match status" value="1"/>
</dbReference>
<dbReference type="InterPro" id="IPR044861">
    <property type="entry name" value="IPNS-like_FE2OG_OXY"/>
</dbReference>
<accession>A0AAV1S7X4</accession>
<keyword evidence="7" id="KW-1185">Reference proteome</keyword>
<dbReference type="InterPro" id="IPR050295">
    <property type="entry name" value="Plant_2OG-oxidoreductases"/>
</dbReference>
<dbReference type="InterPro" id="IPR005123">
    <property type="entry name" value="Oxoglu/Fe-dep_dioxygenase_dom"/>
</dbReference>
<keyword evidence="3 4" id="KW-0408">Iron</keyword>
<dbReference type="AlphaFoldDB" id="A0AAV1S7X4"/>
<feature type="domain" description="Fe2OG dioxygenase" evidence="5">
    <location>
        <begin position="179"/>
        <end position="280"/>
    </location>
</feature>
<evidence type="ECO:0000259" key="5">
    <source>
        <dbReference type="PROSITE" id="PS51471"/>
    </source>
</evidence>
<sequence length="329" mass="36388">MEKFISGWCDINSVPESYILPPEIRPGNYVVPQCDTIPLIDLGGGLLGNCDRVKVVQQIVKASQEYGFFQTKKGSALMTRNKVADYPQALTIFRKKYTTGETTCDINAILLRNTSIFGPKSLLIIGKHNSALPRPCCNRKKVVGKYSVEVRKLSLLLLDLICEALGLECGYFSENALSQVQLMSINHYPPCPDPSLTLGLPKHSDVNLFNILLQGEVPGLQVLKDGNWLAVEPLPTAFAITIGYMLQVISNGKLKSVDHRVVTNSKVARTTVGTCIFPSSDSRIVPAKALVDNCHPPLYKSFIFKDFSDTYISDIRNGIPPTERYKLQP</sequence>
<reference evidence="6 7" key="1">
    <citation type="submission" date="2024-01" db="EMBL/GenBank/DDBJ databases">
        <authorList>
            <person name="Waweru B."/>
        </authorList>
    </citation>
    <scope>NUCLEOTIDE SEQUENCE [LARGE SCALE GENOMIC DNA]</scope>
</reference>
<protein>
    <recommendedName>
        <fullName evidence="5">Fe2OG dioxygenase domain-containing protein</fullName>
    </recommendedName>
</protein>
<evidence type="ECO:0000256" key="2">
    <source>
        <dbReference type="ARBA" id="ARBA00022896"/>
    </source>
</evidence>
<evidence type="ECO:0000256" key="4">
    <source>
        <dbReference type="RuleBase" id="RU003682"/>
    </source>
</evidence>
<keyword evidence="1 4" id="KW-0479">Metal-binding</keyword>
<dbReference type="GO" id="GO:0016491">
    <property type="term" value="F:oxidoreductase activity"/>
    <property type="evidence" value="ECO:0007669"/>
    <property type="project" value="UniProtKB-KW"/>
</dbReference>